<organism evidence="1 2">
    <name type="scientific">Tieghemiomyces parasiticus</name>
    <dbReference type="NCBI Taxonomy" id="78921"/>
    <lineage>
        <taxon>Eukaryota</taxon>
        <taxon>Fungi</taxon>
        <taxon>Fungi incertae sedis</taxon>
        <taxon>Zoopagomycota</taxon>
        <taxon>Kickxellomycotina</taxon>
        <taxon>Dimargaritomycetes</taxon>
        <taxon>Dimargaritales</taxon>
        <taxon>Dimargaritaceae</taxon>
        <taxon>Tieghemiomyces</taxon>
    </lineage>
</organism>
<evidence type="ECO:0000313" key="1">
    <source>
        <dbReference type="EMBL" id="KAJ1917060.1"/>
    </source>
</evidence>
<evidence type="ECO:0000313" key="2">
    <source>
        <dbReference type="Proteomes" id="UP001150569"/>
    </source>
</evidence>
<accession>A0A9W8A1B5</accession>
<dbReference type="Proteomes" id="UP001150569">
    <property type="component" value="Unassembled WGS sequence"/>
</dbReference>
<dbReference type="InterPro" id="IPR029146">
    <property type="entry name" value="Ten1_animal_plant"/>
</dbReference>
<dbReference type="GO" id="GO:0010521">
    <property type="term" value="F:telomerase inhibitor activity"/>
    <property type="evidence" value="ECO:0007669"/>
    <property type="project" value="TreeGrafter"/>
</dbReference>
<dbReference type="PANTHER" id="PTHR33905">
    <property type="entry name" value="CST COMPLEX SUBUNIT TEN1"/>
    <property type="match status" value="1"/>
</dbReference>
<sequence>MSNSHAAIALVRDIAQTPAEWFGRQARVVGVLNDYIVADDLAVVEDTDGLLVDTKLLGDFGYHLGSTLMLIGEVEKLEDSSLLPETLRPHHSVAIPVLRARIIRCVDGIDLALYKTALEIRRDFEKTWSAASV</sequence>
<protein>
    <submittedName>
        <fullName evidence="1">Uncharacterized protein</fullName>
    </submittedName>
</protein>
<dbReference type="Gene3D" id="2.40.50.140">
    <property type="entry name" value="Nucleic acid-binding proteins"/>
    <property type="match status" value="1"/>
</dbReference>
<dbReference type="InterPro" id="IPR012340">
    <property type="entry name" value="NA-bd_OB-fold"/>
</dbReference>
<proteinExistence type="predicted"/>
<dbReference type="OrthoDB" id="342190at2759"/>
<dbReference type="GO" id="GO:0042162">
    <property type="term" value="F:telomeric DNA binding"/>
    <property type="evidence" value="ECO:0007669"/>
    <property type="project" value="TreeGrafter"/>
</dbReference>
<dbReference type="PANTHER" id="PTHR33905:SF1">
    <property type="entry name" value="CST COMPLEX SUBUNIT TEN1"/>
    <property type="match status" value="1"/>
</dbReference>
<reference evidence="1" key="1">
    <citation type="submission" date="2022-07" db="EMBL/GenBank/DDBJ databases">
        <title>Phylogenomic reconstructions and comparative analyses of Kickxellomycotina fungi.</title>
        <authorList>
            <person name="Reynolds N.K."/>
            <person name="Stajich J.E."/>
            <person name="Barry K."/>
            <person name="Grigoriev I.V."/>
            <person name="Crous P."/>
            <person name="Smith M.E."/>
        </authorList>
    </citation>
    <scope>NUCLEOTIDE SEQUENCE</scope>
    <source>
        <strain evidence="1">RSA 861</strain>
    </source>
</reference>
<name>A0A9W8A1B5_9FUNG</name>
<gene>
    <name evidence="1" type="ORF">IWQ60_007902</name>
</gene>
<dbReference type="Pfam" id="PF15490">
    <property type="entry name" value="Ten1_2"/>
    <property type="match status" value="1"/>
</dbReference>
<comment type="caution">
    <text evidence="1">The sequence shown here is derived from an EMBL/GenBank/DDBJ whole genome shotgun (WGS) entry which is preliminary data.</text>
</comment>
<keyword evidence="2" id="KW-1185">Reference proteome</keyword>
<dbReference type="GO" id="GO:0032211">
    <property type="term" value="P:negative regulation of telomere maintenance via telomerase"/>
    <property type="evidence" value="ECO:0007669"/>
    <property type="project" value="TreeGrafter"/>
</dbReference>
<dbReference type="GO" id="GO:1990879">
    <property type="term" value="C:CST complex"/>
    <property type="evidence" value="ECO:0007669"/>
    <property type="project" value="InterPro"/>
</dbReference>
<dbReference type="EMBL" id="JANBPT010000557">
    <property type="protein sequence ID" value="KAJ1917060.1"/>
    <property type="molecule type" value="Genomic_DNA"/>
</dbReference>
<dbReference type="AlphaFoldDB" id="A0A9W8A1B5"/>
<dbReference type="GO" id="GO:0003697">
    <property type="term" value="F:single-stranded DNA binding"/>
    <property type="evidence" value="ECO:0007669"/>
    <property type="project" value="InterPro"/>
</dbReference>